<reference evidence="1" key="1">
    <citation type="journal article" date="2021" name="New Phytol.">
        <title>Evolutionary innovations through gain and loss of genes in the ectomycorrhizal Boletales.</title>
        <authorList>
            <person name="Wu G."/>
            <person name="Miyauchi S."/>
            <person name="Morin E."/>
            <person name="Kuo A."/>
            <person name="Drula E."/>
            <person name="Varga T."/>
            <person name="Kohler A."/>
            <person name="Feng B."/>
            <person name="Cao Y."/>
            <person name="Lipzen A."/>
            <person name="Daum C."/>
            <person name="Hundley H."/>
            <person name="Pangilinan J."/>
            <person name="Johnson J."/>
            <person name="Barry K."/>
            <person name="LaButti K."/>
            <person name="Ng V."/>
            <person name="Ahrendt S."/>
            <person name="Min B."/>
            <person name="Choi I.G."/>
            <person name="Park H."/>
            <person name="Plett J.M."/>
            <person name="Magnuson J."/>
            <person name="Spatafora J.W."/>
            <person name="Nagy L.G."/>
            <person name="Henrissat B."/>
            <person name="Grigoriev I.V."/>
            <person name="Yang Z.L."/>
            <person name="Xu J."/>
            <person name="Martin F.M."/>
        </authorList>
    </citation>
    <scope>NUCLEOTIDE SEQUENCE</scope>
    <source>
        <strain evidence="1">KUC20120723A-06</strain>
    </source>
</reference>
<proteinExistence type="predicted"/>
<keyword evidence="2" id="KW-1185">Reference proteome</keyword>
<protein>
    <submittedName>
        <fullName evidence="1">Uncharacterized protein</fullName>
    </submittedName>
</protein>
<comment type="caution">
    <text evidence="1">The sequence shown here is derived from an EMBL/GenBank/DDBJ whole genome shotgun (WGS) entry which is preliminary data.</text>
</comment>
<evidence type="ECO:0000313" key="2">
    <source>
        <dbReference type="Proteomes" id="UP000790709"/>
    </source>
</evidence>
<dbReference type="EMBL" id="MU266464">
    <property type="protein sequence ID" value="KAH7923055.1"/>
    <property type="molecule type" value="Genomic_DNA"/>
</dbReference>
<name>A0ACB8BB73_9AGAM</name>
<sequence>MSTSVDRQPSSRNPQVTLFQATAQHPTRSKYSLLCSPMPKIQRALCRPPRSPTSALITATWKRLASKDSSKNQTVLNSTLEHHLCIHPLRDDHAGLPPTYALSSRPTPLPLSRKAPVVWFRAIQSRRQRMSVSLLCKVCEVAKSVVFEPASLVLFPCKYVLTG</sequence>
<gene>
    <name evidence="1" type="ORF">BV22DRAFT_612741</name>
</gene>
<accession>A0ACB8BB73</accession>
<dbReference type="Proteomes" id="UP000790709">
    <property type="component" value="Unassembled WGS sequence"/>
</dbReference>
<organism evidence="1 2">
    <name type="scientific">Leucogyrophana mollusca</name>
    <dbReference type="NCBI Taxonomy" id="85980"/>
    <lineage>
        <taxon>Eukaryota</taxon>
        <taxon>Fungi</taxon>
        <taxon>Dikarya</taxon>
        <taxon>Basidiomycota</taxon>
        <taxon>Agaricomycotina</taxon>
        <taxon>Agaricomycetes</taxon>
        <taxon>Agaricomycetidae</taxon>
        <taxon>Boletales</taxon>
        <taxon>Boletales incertae sedis</taxon>
        <taxon>Leucogyrophana</taxon>
    </lineage>
</organism>
<evidence type="ECO:0000313" key="1">
    <source>
        <dbReference type="EMBL" id="KAH7923055.1"/>
    </source>
</evidence>